<organism evidence="3 4">
    <name type="scientific">Lactarius akahatsu</name>
    <dbReference type="NCBI Taxonomy" id="416441"/>
    <lineage>
        <taxon>Eukaryota</taxon>
        <taxon>Fungi</taxon>
        <taxon>Dikarya</taxon>
        <taxon>Basidiomycota</taxon>
        <taxon>Agaricomycotina</taxon>
        <taxon>Agaricomycetes</taxon>
        <taxon>Russulales</taxon>
        <taxon>Russulaceae</taxon>
        <taxon>Lactarius</taxon>
    </lineage>
</organism>
<dbReference type="GO" id="GO:0005634">
    <property type="term" value="C:nucleus"/>
    <property type="evidence" value="ECO:0007669"/>
    <property type="project" value="TreeGrafter"/>
</dbReference>
<proteinExistence type="predicted"/>
<protein>
    <submittedName>
        <fullName evidence="3">Kinase-like domain-containing protein</fullName>
    </submittedName>
</protein>
<dbReference type="SMART" id="SM00220">
    <property type="entry name" value="S_TKc"/>
    <property type="match status" value="1"/>
</dbReference>
<dbReference type="GO" id="GO:0044773">
    <property type="term" value="P:mitotic DNA damage checkpoint signaling"/>
    <property type="evidence" value="ECO:0007669"/>
    <property type="project" value="TreeGrafter"/>
</dbReference>
<evidence type="ECO:0000259" key="2">
    <source>
        <dbReference type="PROSITE" id="PS50011"/>
    </source>
</evidence>
<dbReference type="PROSITE" id="PS00108">
    <property type="entry name" value="PROTEIN_KINASE_ST"/>
    <property type="match status" value="1"/>
</dbReference>
<dbReference type="SUPFAM" id="SSF56112">
    <property type="entry name" value="Protein kinase-like (PK-like)"/>
    <property type="match status" value="1"/>
</dbReference>
<dbReference type="Gene3D" id="1.10.510.10">
    <property type="entry name" value="Transferase(Phosphotransferase) domain 1"/>
    <property type="match status" value="1"/>
</dbReference>
<dbReference type="CDD" id="cd00180">
    <property type="entry name" value="PKc"/>
    <property type="match status" value="1"/>
</dbReference>
<dbReference type="AlphaFoldDB" id="A0AAD4LCX6"/>
<evidence type="ECO:0000256" key="1">
    <source>
        <dbReference type="SAM" id="MobiDB-lite"/>
    </source>
</evidence>
<gene>
    <name evidence="3" type="ORF">EDB92DRAFT_1150491</name>
</gene>
<dbReference type="PANTHER" id="PTHR44167">
    <property type="entry name" value="OVARIAN-SPECIFIC SERINE/THREONINE-PROTEIN KINASE LOK-RELATED"/>
    <property type="match status" value="1"/>
</dbReference>
<dbReference type="PANTHER" id="PTHR44167:SF24">
    <property type="entry name" value="SERINE_THREONINE-PROTEIN KINASE CHK2"/>
    <property type="match status" value="1"/>
</dbReference>
<dbReference type="Pfam" id="PF00069">
    <property type="entry name" value="Pkinase"/>
    <property type="match status" value="1"/>
</dbReference>
<dbReference type="GO" id="GO:0004674">
    <property type="term" value="F:protein serine/threonine kinase activity"/>
    <property type="evidence" value="ECO:0007669"/>
    <property type="project" value="TreeGrafter"/>
</dbReference>
<sequence length="415" mass="47356">MCTRRRSPLFLLQYSSVTLGWLTATFSIREGIPGWYVWRKRRRFRLSEEDDRVEFALELYNLVSLLENESENDDDTRRRVKELTAGIYKLSQEHSMPTFADKTKCTGSDDGENQSGPSTCPKGDARGTNEQLEACGYKVIPVVFETDGGTWELISDLKLPPHICTVYRRSDPNKTELIAKQLRDGSNELDILKHIHTIQPKSPHVISLIEAIPSITGGWLILPKLHSIRDQGFMDRRGVHGRNQLGRGLIKGLAYLHEHRIAHRDVKPDNLVCDDVFRLQIIDFDVAIEVQDENTEVDEYRGTKDWTAPEIGKEDGPTPMYSPIKADRWSCGRVLLRHMMVGKGDNRLSEFAEQLMANDPQQRPSLLEWDKWSIAPFSVAANALVDRGKEPRPRQDMVEESMKPPDAKKPRLVSD</sequence>
<dbReference type="Proteomes" id="UP001201163">
    <property type="component" value="Unassembled WGS sequence"/>
</dbReference>
<feature type="domain" description="Protein kinase" evidence="2">
    <location>
        <begin position="88"/>
        <end position="415"/>
    </location>
</feature>
<dbReference type="GO" id="GO:0005524">
    <property type="term" value="F:ATP binding"/>
    <property type="evidence" value="ECO:0007669"/>
    <property type="project" value="InterPro"/>
</dbReference>
<evidence type="ECO:0000313" key="3">
    <source>
        <dbReference type="EMBL" id="KAH8987166.1"/>
    </source>
</evidence>
<name>A0AAD4LCX6_9AGAM</name>
<comment type="caution">
    <text evidence="3">The sequence shown here is derived from an EMBL/GenBank/DDBJ whole genome shotgun (WGS) entry which is preliminary data.</text>
</comment>
<feature type="region of interest" description="Disordered" evidence="1">
    <location>
        <begin position="385"/>
        <end position="415"/>
    </location>
</feature>
<dbReference type="InterPro" id="IPR000719">
    <property type="entry name" value="Prot_kinase_dom"/>
</dbReference>
<feature type="compositionally biased region" description="Basic and acidic residues" evidence="1">
    <location>
        <begin position="386"/>
        <end position="415"/>
    </location>
</feature>
<feature type="region of interest" description="Disordered" evidence="1">
    <location>
        <begin position="99"/>
        <end position="125"/>
    </location>
</feature>
<evidence type="ECO:0000313" key="4">
    <source>
        <dbReference type="Proteomes" id="UP001201163"/>
    </source>
</evidence>
<dbReference type="PROSITE" id="PS50011">
    <property type="entry name" value="PROTEIN_KINASE_DOM"/>
    <property type="match status" value="1"/>
</dbReference>
<dbReference type="GO" id="GO:0005737">
    <property type="term" value="C:cytoplasm"/>
    <property type="evidence" value="ECO:0007669"/>
    <property type="project" value="TreeGrafter"/>
</dbReference>
<keyword evidence="3" id="KW-0808">Transferase</keyword>
<accession>A0AAD4LCX6</accession>
<dbReference type="EMBL" id="JAKELL010000049">
    <property type="protein sequence ID" value="KAH8987166.1"/>
    <property type="molecule type" value="Genomic_DNA"/>
</dbReference>
<keyword evidence="4" id="KW-1185">Reference proteome</keyword>
<reference evidence="3" key="1">
    <citation type="submission" date="2022-01" db="EMBL/GenBank/DDBJ databases">
        <title>Comparative genomics reveals a dynamic genome evolution in the ectomycorrhizal milk-cap (Lactarius) mushrooms.</title>
        <authorList>
            <consortium name="DOE Joint Genome Institute"/>
            <person name="Lebreton A."/>
            <person name="Tang N."/>
            <person name="Kuo A."/>
            <person name="LaButti K."/>
            <person name="Drula E."/>
            <person name="Barry K."/>
            <person name="Clum A."/>
            <person name="Lipzen A."/>
            <person name="Mousain D."/>
            <person name="Ng V."/>
            <person name="Wang R."/>
            <person name="Wang X."/>
            <person name="Dai Y."/>
            <person name="Henrissat B."/>
            <person name="Grigoriev I.V."/>
            <person name="Guerin-Laguette A."/>
            <person name="Yu F."/>
            <person name="Martin F.M."/>
        </authorList>
    </citation>
    <scope>NUCLEOTIDE SEQUENCE</scope>
    <source>
        <strain evidence="3">QP</strain>
    </source>
</reference>
<keyword evidence="3" id="KW-0418">Kinase</keyword>
<dbReference type="InterPro" id="IPR011009">
    <property type="entry name" value="Kinase-like_dom_sf"/>
</dbReference>
<dbReference type="InterPro" id="IPR008271">
    <property type="entry name" value="Ser/Thr_kinase_AS"/>
</dbReference>